<organism evidence="5 6">
    <name type="scientific">Heterostelium pallidum (strain ATCC 26659 / Pp 5 / PN500)</name>
    <name type="common">Cellular slime mold</name>
    <name type="synonym">Polysphondylium pallidum</name>
    <dbReference type="NCBI Taxonomy" id="670386"/>
    <lineage>
        <taxon>Eukaryota</taxon>
        <taxon>Amoebozoa</taxon>
        <taxon>Evosea</taxon>
        <taxon>Eumycetozoa</taxon>
        <taxon>Dictyostelia</taxon>
        <taxon>Acytosteliales</taxon>
        <taxon>Acytosteliaceae</taxon>
        <taxon>Heterostelium</taxon>
    </lineage>
</organism>
<dbReference type="CDD" id="cd00603">
    <property type="entry name" value="IPT_PCSR"/>
    <property type="match status" value="4"/>
</dbReference>
<accession>D3BJT2</accession>
<gene>
    <name evidence="5" type="ORF">PPL_08812</name>
</gene>
<dbReference type="EMBL" id="ADBJ01000038">
    <property type="protein sequence ID" value="EFA78162.1"/>
    <property type="molecule type" value="Genomic_DNA"/>
</dbReference>
<dbReference type="InterPro" id="IPR014756">
    <property type="entry name" value="Ig_E-set"/>
</dbReference>
<dbReference type="GeneID" id="31364289"/>
<sequence>MNSELSCDKSKVIIPIKWVNVFILLILMGVVVESQLITDHSPLVGYKYGKTYFTIYGTGFSLEDMRRPELYLGSTKQSLLKSDLLDDGVTFKFVFFLWNPKGKDSYSISLRQDGNIIFSGFIFNFISPIVDSITPEFYYPRGFETKILTITGKNLLLEDDDEINVNFVDVDERFPLKVISASRTEIQCYIPNYREDKNKVFNVFIYPEGLSQGVQALYFSYEVPSLFRVRPSRSISNSNQITIFGKSFVDDRNNFIIIIGGQICPVQKITPNWVICQFTHTDPIPDGQNELDLPIIAVIDGQSVKGILSFVIYRPIVSSIYPLIAYSNTKFQISINGRYLGESDFASFGNVGCQATQRSDTQLICIFDTTGTNIIGSYPLELNIGGNQISFDDKIFTFIGKPTIIDIQPKEIYRDGVWYLNIQTEHLPDFTDVLLNGQHIDSKLVSYNLLKIELNIEKLGLPIGDHTIELYSSLDGSILSPPMIFSVVDPIITMTPTVGYVYSETEIEVEYSNLPFDLFSNDHMTIRIKDTKVDSKSIRIIDKKKFSFLVPPKLDGPATVEISILFHSYHEFLTILQFTYYEPTFTLFEQDDENFAISGLHLDFITSIQIGTEYLLDMSTCSIFSEDRILCDIPYFFIGSYPVTLFVTDSFSIDHEYQDEFSNDPNQVQVIVGDVECHSVQILDNGNTISCILPELKNVGIFNVFVIVDGIKSDANIEYKSDLVSCLGQRPTYGVTNEVVDWWFIYKIAKSETESYLYIDSTMDQLKLFDNLQHLKPFDQMPLSPLESTVMQPATYHIYYNDQIGGRDDWGGRIEKKANDGTIDDRYGHSKGISLWDEVDGQVFGIHIQHSNPIFPSYEDKGDGMKFNTPYEGIKFLGKNVFSQHFFCYNTDNMEQVAEYMVKNSVKVFSSNVFKDIVKSPRMENYKYMYNLIKKDSSWSKIYRDACEKNIRNGNDNLDNICYWNSEFTTIGNDLKMKYFMKIGNNYYREDGLFENPTRSKYILKKRTGLEKFNNVYHDGVDLWMVVADHFKKKMFVQMSCSNVFTKDDQYKIMQMRPTEQVINVAHLELPQYLSPKSKYGKYITNRFASAFYEHSKLGFPVYPTYSTEVQNDNEDNYFCVGDSNRHNGQGQRAGGIICFYHPTLVYQFNRMVRKYDTYNLLGEGERITLMTSKDSIGLFFTMQQPVLFFRVDQHPLISLEIKDYINDQYFSKYPKQNLYLDKIPPKGYCDIILELQVLRTSKENVAPKEEQSISSVQPNTFPEQKQQDIKDYVANDIYSVHYIAFDEKVGSICDFRDDLIQCSKENARVTPITKPQTQVSYPPLVNDQKTWDLQYSLPLENKKFVLENNDDFRLIRFTSKFMTMFENPKRNFYQFVFAPSLSNHFNPPTIYRSELQSCYEEEIAYFMTLHYIYYQANVQNQISFSIGTNEPNWANGVIFAISKKLFNNFRKSDTSLINSCFTVVPGFSDISNKGDVDMDDSVFKTNARAAWAMMCQDNNYANSGRTSNDIIPPSVLLNAMIKMTKMKSQSIDSLSSLYWIIPSQYRTIYNFKICLEKNRLETRMIDDTELGLLNLMKLKSFDRSNSLLSSNNQNSISSISKDESESKSGVQQLISTNLLNSSDITSLSIYQTMKLELSFDKWISINGQSQAIQTLIVDPFHQYHNQPIKFIEELNYYQPGNNIKLQLQSVGTTGTRITLSSPLSIVSITFILESLLKTTSKTSFGDFEVFYHPKPVDYIGYITNDFDGMIISTINSQLCDIQMINQQDYQSNRFDSICSGVGPIITSVNQLTGPTNGGYKITINGIRFNSSMIVSIGEKPCHNNELLSTQQLVCQVPNGVGSNHEIIISTQQTIFNIQRSKFIFSYQPPIITGIQPKILNCHGNDNLTISGSNFGMDAMNLQVLIDETLFCQPIISVDSESIVCLTPSAIGDYRSITVFVDDQRSIFNIDTVQQQSFNFDGPKIMGFLPPFGDPNDKILIFGNGFGNEEDSDLPPLVYIGDNQVQINNYTNGRIEFQLEFESSNQSLIVQSGDQSTISEFHFNPASSDNLLISNFKTTGGLIGINGSGFGLFYDDGIEIHINSIVIPCSSFNEFIECFIPPGIGKNLSLSVVALSYQPEILENYTISYFKPQITSVKYKDSIIQIFGSNFVPVDLGVSYNPSDSFIKLVYNDRNVICTTFRNSKLAECEIGNIDNEDPITIEIMVGGQLSNIYSFH</sequence>
<reference evidence="5 6" key="1">
    <citation type="journal article" date="2011" name="Genome Res.">
        <title>Phylogeny-wide analysis of social amoeba genomes highlights ancient origins for complex intercellular communication.</title>
        <authorList>
            <person name="Heidel A.J."/>
            <person name="Lawal H.M."/>
            <person name="Felder M."/>
            <person name="Schilde C."/>
            <person name="Helps N.R."/>
            <person name="Tunggal B."/>
            <person name="Rivero F."/>
            <person name="John U."/>
            <person name="Schleicher M."/>
            <person name="Eichinger L."/>
            <person name="Platzer M."/>
            <person name="Noegel A.A."/>
            <person name="Schaap P."/>
            <person name="Gloeckner G."/>
        </authorList>
    </citation>
    <scope>NUCLEOTIDE SEQUENCE [LARGE SCALE GENOMIC DNA]</scope>
    <source>
        <strain evidence="6">ATCC 26659 / Pp 5 / PN500</strain>
    </source>
</reference>
<dbReference type="Proteomes" id="UP000001396">
    <property type="component" value="Unassembled WGS sequence"/>
</dbReference>
<dbReference type="InterPro" id="IPR013783">
    <property type="entry name" value="Ig-like_fold"/>
</dbReference>
<evidence type="ECO:0000313" key="5">
    <source>
        <dbReference type="EMBL" id="EFA78162.1"/>
    </source>
</evidence>
<evidence type="ECO:0000313" key="6">
    <source>
        <dbReference type="Proteomes" id="UP000001396"/>
    </source>
</evidence>
<evidence type="ECO:0000256" key="1">
    <source>
        <dbReference type="ARBA" id="ARBA00007527"/>
    </source>
</evidence>
<dbReference type="Gene3D" id="2.60.40.10">
    <property type="entry name" value="Immunoglobulins"/>
    <property type="match status" value="3"/>
</dbReference>
<feature type="domain" description="IPT/TIG" evidence="4">
    <location>
        <begin position="1783"/>
        <end position="1868"/>
    </location>
</feature>
<dbReference type="RefSeq" id="XP_020430288.1">
    <property type="nucleotide sequence ID" value="XM_020579613.1"/>
</dbReference>
<keyword evidence="2" id="KW-0378">Hydrolase</keyword>
<proteinExistence type="inferred from homology"/>
<dbReference type="InterPro" id="IPR004947">
    <property type="entry name" value="DNase_II"/>
</dbReference>
<feature type="domain" description="IPT/TIG" evidence="4">
    <location>
        <begin position="1869"/>
        <end position="1961"/>
    </location>
</feature>
<feature type="transmembrane region" description="Helical" evidence="3">
    <location>
        <begin position="12"/>
        <end position="32"/>
    </location>
</feature>
<feature type="domain" description="IPT/TIG" evidence="4">
    <location>
        <begin position="314"/>
        <end position="399"/>
    </location>
</feature>
<dbReference type="PANTHER" id="PTHR10858:SF25">
    <property type="entry name" value="DEOXYRIBONUCLEASE II FAMILY PROTEIN"/>
    <property type="match status" value="1"/>
</dbReference>
<comment type="similarity">
    <text evidence="1">Belongs to the DNase II family.</text>
</comment>
<dbReference type="PANTHER" id="PTHR10858">
    <property type="entry name" value="DEOXYRIBONUCLEASE II"/>
    <property type="match status" value="1"/>
</dbReference>
<dbReference type="Pfam" id="PF01833">
    <property type="entry name" value="TIG"/>
    <property type="match status" value="4"/>
</dbReference>
<name>D3BJT2_HETP5</name>
<evidence type="ECO:0000256" key="3">
    <source>
        <dbReference type="SAM" id="Phobius"/>
    </source>
</evidence>
<keyword evidence="6" id="KW-1185">Reference proteome</keyword>
<dbReference type="GO" id="GO:0004531">
    <property type="term" value="F:deoxyribonuclease II activity"/>
    <property type="evidence" value="ECO:0007669"/>
    <property type="project" value="InterPro"/>
</dbReference>
<feature type="domain" description="IPT/TIG" evidence="4">
    <location>
        <begin position="127"/>
        <end position="222"/>
    </location>
</feature>
<feature type="domain" description="IPT/TIG" evidence="4">
    <location>
        <begin position="223"/>
        <end position="311"/>
    </location>
</feature>
<dbReference type="SUPFAM" id="SSF81296">
    <property type="entry name" value="E set domains"/>
    <property type="match status" value="4"/>
</dbReference>
<protein>
    <recommendedName>
        <fullName evidence="4">IPT/TIG domain-containing protein</fullName>
    </recommendedName>
</protein>
<keyword evidence="3" id="KW-0472">Membrane</keyword>
<dbReference type="STRING" id="670386.D3BJT2"/>
<keyword evidence="3" id="KW-0812">Transmembrane</keyword>
<comment type="caution">
    <text evidence="5">The sequence shown here is derived from an EMBL/GenBank/DDBJ whole genome shotgun (WGS) entry which is preliminary data.</text>
</comment>
<dbReference type="SMART" id="SM00429">
    <property type="entry name" value="IPT"/>
    <property type="match status" value="5"/>
</dbReference>
<dbReference type="InterPro" id="IPR002909">
    <property type="entry name" value="IPT_dom"/>
</dbReference>
<dbReference type="InParanoid" id="D3BJT2"/>
<dbReference type="Pfam" id="PF03265">
    <property type="entry name" value="DNase_II"/>
    <property type="match status" value="1"/>
</dbReference>
<keyword evidence="3" id="KW-1133">Transmembrane helix</keyword>
<evidence type="ECO:0000256" key="2">
    <source>
        <dbReference type="ARBA" id="ARBA00022801"/>
    </source>
</evidence>
<evidence type="ECO:0000259" key="4">
    <source>
        <dbReference type="SMART" id="SM00429"/>
    </source>
</evidence>